<dbReference type="PANTHER" id="PTHR43651">
    <property type="entry name" value="1,4-ALPHA-GLUCAN-BRANCHING ENZYME"/>
    <property type="match status" value="1"/>
</dbReference>
<protein>
    <recommendedName>
        <fullName evidence="4">1,4-alpha-glucan branching enzyme</fullName>
        <ecNumber evidence="4">2.4.1.18</ecNumber>
    </recommendedName>
</protein>
<dbReference type="InterPro" id="IPR006047">
    <property type="entry name" value="GH13_cat_dom"/>
</dbReference>
<dbReference type="Pfam" id="PF02806">
    <property type="entry name" value="Alpha-amylase_C"/>
    <property type="match status" value="1"/>
</dbReference>
<evidence type="ECO:0000256" key="7">
    <source>
        <dbReference type="PIRSR" id="PIRSR000463-1"/>
    </source>
</evidence>
<sequence>MPIINRPAPKPSSARPYPSIDIRHGRSGGAPVRSGMGAIPHEAGVAFRVWAPHAESVAVVGTFNNWDASKNPLTRENDEGYWYADVPGATVGAEYRYALKTPAGDLTKIDPYAREVTNSVGNGVVHDPKFDWGEEFLPTPSWNQWVIYELHVGTFNDPEPDTDKPGTFRDVVRRFDHLKKLGVNCLQVMPVAEFAGDRSWGYNPAHMFAVESAYGGPKAFKEFVREAHRNGFAVILDVVYNHFGPSDLDLWRFDGWSENGAGGIYFYQDWRKETPWGDTRPDYGRPEVRQFIRDNALMWVEDYHIDGLRMDMTLYIRSVRSDGEPNLPDGWTLLQWINGEIREKHPNTLTIAEDLQHNDWMTKPVGEGGAGYGAQWDDKFVHPVREAVIAAEDDHRSMAAIAAALTHRYNGDAFQRVIYSESHDEVANGKARVVHEIAPGDPKNWFAQKRSTLAAALVFTAPGIPMLFQGQEFLEGEWFRDTVPVDWDKRDEFQGIVRLYRDLIRLRLNHAGHTRGLAGQHISVIRADEANKVIVFRRWMEGGTGDDVVVIANFHREPRNNFTIGFPEGSAWKLQLNSDWKGYSTLFGDYPSADVTAEPGEYDGLPNHAAVNIGPYSVLVYARTSP</sequence>
<keyword evidence="6" id="KW-0119">Carbohydrate metabolism</keyword>
<dbReference type="Proteomes" id="UP000503447">
    <property type="component" value="Chromosome"/>
</dbReference>
<evidence type="ECO:0000313" key="10">
    <source>
        <dbReference type="EMBL" id="QJW99008.1"/>
    </source>
</evidence>
<dbReference type="InterPro" id="IPR014756">
    <property type="entry name" value="Ig_E-set"/>
</dbReference>
<evidence type="ECO:0000256" key="2">
    <source>
        <dbReference type="ARBA" id="ARBA00002953"/>
    </source>
</evidence>
<dbReference type="GO" id="GO:0043169">
    <property type="term" value="F:cation binding"/>
    <property type="evidence" value="ECO:0007669"/>
    <property type="project" value="InterPro"/>
</dbReference>
<dbReference type="EMBL" id="CP053452">
    <property type="protein sequence ID" value="QJW99008.1"/>
    <property type="molecule type" value="Genomic_DNA"/>
</dbReference>
<evidence type="ECO:0000256" key="1">
    <source>
        <dbReference type="ARBA" id="ARBA00000826"/>
    </source>
</evidence>
<dbReference type="InterPro" id="IPR006048">
    <property type="entry name" value="A-amylase/branching_C"/>
</dbReference>
<dbReference type="SUPFAM" id="SSF51011">
    <property type="entry name" value="Glycosyl hydrolase domain"/>
    <property type="match status" value="1"/>
</dbReference>
<dbReference type="InterPro" id="IPR004193">
    <property type="entry name" value="Glyco_hydro_13_N"/>
</dbReference>
<dbReference type="Gene3D" id="2.60.40.1180">
    <property type="entry name" value="Golgi alpha-mannosidase II"/>
    <property type="match status" value="1"/>
</dbReference>
<evidence type="ECO:0000259" key="9">
    <source>
        <dbReference type="SMART" id="SM00642"/>
    </source>
</evidence>
<dbReference type="Pfam" id="PF02922">
    <property type="entry name" value="CBM_48"/>
    <property type="match status" value="1"/>
</dbReference>
<dbReference type="EC" id="2.4.1.18" evidence="4"/>
<accession>A0A6M5YYS5</accession>
<dbReference type="KEGG" id="ftj:FTUN_6604"/>
<feature type="active site" description="Nucleophile" evidence="7">
    <location>
        <position position="311"/>
    </location>
</feature>
<evidence type="ECO:0000256" key="3">
    <source>
        <dbReference type="ARBA" id="ARBA00009000"/>
    </source>
</evidence>
<dbReference type="InterPro" id="IPR044143">
    <property type="entry name" value="GlgB_N_E_set_prok"/>
</dbReference>
<evidence type="ECO:0000313" key="11">
    <source>
        <dbReference type="Proteomes" id="UP000503447"/>
    </source>
</evidence>
<dbReference type="RefSeq" id="WP_171474062.1">
    <property type="nucleotide sequence ID" value="NZ_CP053452.2"/>
</dbReference>
<dbReference type="InterPro" id="IPR013780">
    <property type="entry name" value="Glyco_hydro_b"/>
</dbReference>
<dbReference type="GO" id="GO:0003844">
    <property type="term" value="F:1,4-alpha-glucan branching enzyme activity"/>
    <property type="evidence" value="ECO:0007669"/>
    <property type="project" value="UniProtKB-EC"/>
</dbReference>
<dbReference type="SMART" id="SM00642">
    <property type="entry name" value="Aamy"/>
    <property type="match status" value="1"/>
</dbReference>
<name>A0A6M5YYS5_9BACT</name>
<dbReference type="InterPro" id="IPR013783">
    <property type="entry name" value="Ig-like_fold"/>
</dbReference>
<dbReference type="GO" id="GO:0004553">
    <property type="term" value="F:hydrolase activity, hydrolyzing O-glycosyl compounds"/>
    <property type="evidence" value="ECO:0007669"/>
    <property type="project" value="InterPro"/>
</dbReference>
<evidence type="ECO:0000256" key="5">
    <source>
        <dbReference type="ARBA" id="ARBA00022679"/>
    </source>
</evidence>
<keyword evidence="11" id="KW-1185">Reference proteome</keyword>
<dbReference type="Pfam" id="PF00128">
    <property type="entry name" value="Alpha-amylase"/>
    <property type="match status" value="2"/>
</dbReference>
<dbReference type="SUPFAM" id="SSF51445">
    <property type="entry name" value="(Trans)glycosidases"/>
    <property type="match status" value="1"/>
</dbReference>
<dbReference type="GO" id="GO:0005978">
    <property type="term" value="P:glycogen biosynthetic process"/>
    <property type="evidence" value="ECO:0007669"/>
    <property type="project" value="InterPro"/>
</dbReference>
<dbReference type="InterPro" id="IPR017853">
    <property type="entry name" value="GH"/>
</dbReference>
<comment type="catalytic activity">
    <reaction evidence="1">
        <text>Transfers a segment of a (1-&gt;4)-alpha-D-glucan chain to a primary hydroxy group in a similar glucan chain.</text>
        <dbReference type="EC" id="2.4.1.18"/>
    </reaction>
</comment>
<dbReference type="PIRSF" id="PIRSF000463">
    <property type="entry name" value="GlgB"/>
    <property type="match status" value="1"/>
</dbReference>
<feature type="region of interest" description="Disordered" evidence="8">
    <location>
        <begin position="1"/>
        <end position="35"/>
    </location>
</feature>
<comment type="similarity">
    <text evidence="3">Belongs to the glycosyl hydrolase 13 family. GlgB subfamily.</text>
</comment>
<dbReference type="Gene3D" id="3.20.20.80">
    <property type="entry name" value="Glycosidases"/>
    <property type="match status" value="1"/>
</dbReference>
<organism evidence="10 11">
    <name type="scientific">Frigoriglobus tundricola</name>
    <dbReference type="NCBI Taxonomy" id="2774151"/>
    <lineage>
        <taxon>Bacteria</taxon>
        <taxon>Pseudomonadati</taxon>
        <taxon>Planctomycetota</taxon>
        <taxon>Planctomycetia</taxon>
        <taxon>Gemmatales</taxon>
        <taxon>Gemmataceae</taxon>
        <taxon>Frigoriglobus</taxon>
    </lineage>
</organism>
<evidence type="ECO:0000256" key="4">
    <source>
        <dbReference type="ARBA" id="ARBA00012541"/>
    </source>
</evidence>
<reference evidence="11" key="1">
    <citation type="submission" date="2020-05" db="EMBL/GenBank/DDBJ databases">
        <title>Frigoriglobus tundricola gen. nov., sp. nov., a psychrotolerant cellulolytic planctomycete of the family Gemmataceae with two divergent copies of 16S rRNA gene.</title>
        <authorList>
            <person name="Kulichevskaya I.S."/>
            <person name="Ivanova A.A."/>
            <person name="Naumoff D.G."/>
            <person name="Beletsky A.V."/>
            <person name="Rijpstra W.I.C."/>
            <person name="Sinninghe Damste J.S."/>
            <person name="Mardanov A.V."/>
            <person name="Ravin N.V."/>
            <person name="Dedysh S.N."/>
        </authorList>
    </citation>
    <scope>NUCLEOTIDE SEQUENCE [LARGE SCALE GENOMIC DNA]</scope>
    <source>
        <strain evidence="11">PL17</strain>
    </source>
</reference>
<evidence type="ECO:0000256" key="6">
    <source>
        <dbReference type="ARBA" id="ARBA00023277"/>
    </source>
</evidence>
<dbReference type="InterPro" id="IPR037439">
    <property type="entry name" value="Branching_enzy"/>
</dbReference>
<dbReference type="SUPFAM" id="SSF81296">
    <property type="entry name" value="E set domains"/>
    <property type="match status" value="1"/>
</dbReference>
<dbReference type="CDD" id="cd11325">
    <property type="entry name" value="AmyAc_GTHase"/>
    <property type="match status" value="1"/>
</dbReference>
<proteinExistence type="inferred from homology"/>
<comment type="function">
    <text evidence="2">Catalyzes the formation of the alpha-1,6-glucosidic linkages in glycogen by scission of a 1,4-alpha-linked oligosaccharide from growing alpha-1,4-glucan chains and the subsequent attachment of the oligosaccharide to the alpha-1,6 position.</text>
</comment>
<dbReference type="Gene3D" id="2.60.40.10">
    <property type="entry name" value="Immunoglobulins"/>
    <property type="match status" value="1"/>
</dbReference>
<evidence type="ECO:0000256" key="8">
    <source>
        <dbReference type="SAM" id="MobiDB-lite"/>
    </source>
</evidence>
<dbReference type="CDD" id="cd02855">
    <property type="entry name" value="E_set_GBE_prok_N"/>
    <property type="match status" value="1"/>
</dbReference>
<keyword evidence="5" id="KW-0808">Transferase</keyword>
<keyword evidence="10" id="KW-0378">Hydrolase</keyword>
<feature type="domain" description="Glycosyl hydrolase family 13 catalytic" evidence="9">
    <location>
        <begin position="149"/>
        <end position="505"/>
    </location>
</feature>
<gene>
    <name evidence="10" type="ORF">FTUN_6604</name>
</gene>
<dbReference type="AlphaFoldDB" id="A0A6M5YYS5"/>
<dbReference type="PANTHER" id="PTHR43651:SF11">
    <property type="entry name" value="MALTO-OLIGOSYLTREHALOSE TREHALOHYDROLASE"/>
    <property type="match status" value="1"/>
</dbReference>
<feature type="active site" description="Proton donor" evidence="7">
    <location>
        <position position="353"/>
    </location>
</feature>